<accession>A0AAW0CKI6</accession>
<evidence type="ECO:0000313" key="3">
    <source>
        <dbReference type="Proteomes" id="UP001362999"/>
    </source>
</evidence>
<proteinExistence type="predicted"/>
<feature type="region of interest" description="Disordered" evidence="1">
    <location>
        <begin position="1"/>
        <end position="93"/>
    </location>
</feature>
<sequence>MAPAASSNLNSVEKKTKKTLRAPSKSSVAPVSSKAASSSQTVADASLKRKRVRRILFFPSHAHSTPQTDKTTSSQPLQENRVPPQKKSRGAGPAVHEDVVFFAESPSGLVSKEDANLGADLDRDSVAAGVLGNVDADDDDDDAYNEIQTEDLSLTDVSSQGSRRGRPDSQTAANLVLRLWTVQLQDLVNWSADLRKIFDPCHVPPLSVCEILLQIHEIGAVHEHLYSSSYVPTLISSLSPRTQNFMLGIAGGDISVSVAEGDRTEALVKSEQKEVRPHSGTFAYVRVLRPKADGEECGPVACLWRYIRQYPADAAWGFAGLLARDESAASIAQAIPAIIPHLDVDDQTSVQFLALLERLKIEIMPIYGHPVYFGITDKTTPQGRVDQDLDAMWRRYTNFTKLNADFLEVLPFYLPDLHAPKSTGMRTDKKISDIELVLTQTSAGLGLNHAPGGYISRFKPSDQILAIIGMLNPSASPLFGLASAFESSATVETFLADQKHYLCTHIHARQITDTSYEHLLNNGPRVFRNLDLCVPGLRLIDAISLEDFESKRGTESVGGIWSDSTGRGLKSFRHIASIIHDELKQQHGDLSPDLIARYLGPTFNLWPLSTQYLAFWQHCLWTSRILVKTGAIVVSTWSEVVRAVIAGGYLSQAWSYLSQEDRAAVLAGHTPADLGHKLPQTSSSPPRTPPQEYLKSIGLFHIVQAGPDETDLILMVANLHAGGVKQDAAKAYWAFQLILLGELAYHIALIEVEQMFREGIRLRRQSSYETWTCFELLKTRTEARAAAVGLTDVLEKAKDEYEALCWASGHLRQLHSTRRSPTNRKTDFRIEGVTHTVGAANSQQRIAQFQSLRADHNRRARGGLNPDPFSLVPYAHREDAFGSSMQAWFLSLNSDTRISNSARTGGRNEVAIANSRRTREDFANNHEAHSRGGHAATAVLREKKQEREQDKAMLGTVVRILADWKNNTRQVNPTTGNYKGGEGCRGGPCEECGALVIADTQNSKHQCPGKQAVHVRNGVFSKVRPWRYTHDALKDPDIASLFERELPNFAVNLVKVSVQEILSRPENAQLVSEELGGLDPVAVKDLYIYRRSEEEDRDWWEATLAVDAAFEAVSRCPKEGWPTTMANRCNAWGHGGGDDTWLRADQYWIKCKHGYLGFCIPRSEVFAHACQYTESIKRARYPNTATSNLPKGKGSPHDCESSRDGAFIVKHKIKSYRDLPPEFLRARWFKKRVLPRLNFNGATSAKRGGGKSKK</sequence>
<gene>
    <name evidence="2" type="ORF">R3P38DRAFT_3261864</name>
</gene>
<evidence type="ECO:0000256" key="1">
    <source>
        <dbReference type="SAM" id="MobiDB-lite"/>
    </source>
</evidence>
<organism evidence="2 3">
    <name type="scientific">Favolaschia claudopus</name>
    <dbReference type="NCBI Taxonomy" id="2862362"/>
    <lineage>
        <taxon>Eukaryota</taxon>
        <taxon>Fungi</taxon>
        <taxon>Dikarya</taxon>
        <taxon>Basidiomycota</taxon>
        <taxon>Agaricomycotina</taxon>
        <taxon>Agaricomycetes</taxon>
        <taxon>Agaricomycetidae</taxon>
        <taxon>Agaricales</taxon>
        <taxon>Marasmiineae</taxon>
        <taxon>Mycenaceae</taxon>
        <taxon>Favolaschia</taxon>
    </lineage>
</organism>
<reference evidence="2 3" key="1">
    <citation type="journal article" date="2024" name="J Genomics">
        <title>Draft genome sequencing and assembly of Favolaschia claudopus CIRM-BRFM 2984 isolated from oak limbs.</title>
        <authorList>
            <person name="Navarro D."/>
            <person name="Drula E."/>
            <person name="Chaduli D."/>
            <person name="Cazenave R."/>
            <person name="Ahrendt S."/>
            <person name="Wang J."/>
            <person name="Lipzen A."/>
            <person name="Daum C."/>
            <person name="Barry K."/>
            <person name="Grigoriev I.V."/>
            <person name="Favel A."/>
            <person name="Rosso M.N."/>
            <person name="Martin F."/>
        </authorList>
    </citation>
    <scope>NUCLEOTIDE SEQUENCE [LARGE SCALE GENOMIC DNA]</scope>
    <source>
        <strain evidence="2 3">CIRM-BRFM 2984</strain>
    </source>
</reference>
<dbReference type="EMBL" id="JAWWNJ010000016">
    <property type="protein sequence ID" value="KAK7039495.1"/>
    <property type="molecule type" value="Genomic_DNA"/>
</dbReference>
<feature type="compositionally biased region" description="Polar residues" evidence="1">
    <location>
        <begin position="62"/>
        <end position="78"/>
    </location>
</feature>
<feature type="compositionally biased region" description="Polar residues" evidence="1">
    <location>
        <begin position="1"/>
        <end position="11"/>
    </location>
</feature>
<evidence type="ECO:0000313" key="2">
    <source>
        <dbReference type="EMBL" id="KAK7039495.1"/>
    </source>
</evidence>
<keyword evidence="3" id="KW-1185">Reference proteome</keyword>
<protein>
    <submittedName>
        <fullName evidence="2">Uncharacterized protein</fullName>
    </submittedName>
</protein>
<dbReference type="AlphaFoldDB" id="A0AAW0CKI6"/>
<comment type="caution">
    <text evidence="2">The sequence shown here is derived from an EMBL/GenBank/DDBJ whole genome shotgun (WGS) entry which is preliminary data.</text>
</comment>
<name>A0AAW0CKI6_9AGAR</name>
<feature type="compositionally biased region" description="Low complexity" evidence="1">
    <location>
        <begin position="22"/>
        <end position="39"/>
    </location>
</feature>
<dbReference type="Proteomes" id="UP001362999">
    <property type="component" value="Unassembled WGS sequence"/>
</dbReference>